<dbReference type="SMART" id="SM00112">
    <property type="entry name" value="CA"/>
    <property type="match status" value="2"/>
</dbReference>
<dbReference type="InterPro" id="IPR015919">
    <property type="entry name" value="Cadherin-like_sf"/>
</dbReference>
<feature type="domain" description="Cadherin" evidence="11">
    <location>
        <begin position="2"/>
        <end position="50"/>
    </location>
</feature>
<dbReference type="InterPro" id="IPR020894">
    <property type="entry name" value="Cadherin_CS"/>
</dbReference>
<dbReference type="InterPro" id="IPR039808">
    <property type="entry name" value="Cadherin"/>
</dbReference>
<comment type="caution">
    <text evidence="12">The sequence shown here is derived from an EMBL/GenBank/DDBJ whole genome shotgun (WGS) entry which is preliminary data.</text>
</comment>
<accession>A0ABD0PMQ2</accession>
<evidence type="ECO:0000256" key="2">
    <source>
        <dbReference type="ARBA" id="ARBA00022536"/>
    </source>
</evidence>
<organism evidence="12 13">
    <name type="scientific">Cirrhinus mrigala</name>
    <name type="common">Mrigala</name>
    <dbReference type="NCBI Taxonomy" id="683832"/>
    <lineage>
        <taxon>Eukaryota</taxon>
        <taxon>Metazoa</taxon>
        <taxon>Chordata</taxon>
        <taxon>Craniata</taxon>
        <taxon>Vertebrata</taxon>
        <taxon>Euteleostomi</taxon>
        <taxon>Actinopterygii</taxon>
        <taxon>Neopterygii</taxon>
        <taxon>Teleostei</taxon>
        <taxon>Ostariophysi</taxon>
        <taxon>Cypriniformes</taxon>
        <taxon>Cyprinidae</taxon>
        <taxon>Labeoninae</taxon>
        <taxon>Labeonini</taxon>
        <taxon>Cirrhinus</taxon>
    </lineage>
</organism>
<name>A0ABD0PMQ2_CIRMR</name>
<dbReference type="AlphaFoldDB" id="A0ABD0PMQ2"/>
<dbReference type="CDD" id="cd11304">
    <property type="entry name" value="Cadherin_repeat"/>
    <property type="match status" value="2"/>
</dbReference>
<dbReference type="Proteomes" id="UP001529510">
    <property type="component" value="Unassembled WGS sequence"/>
</dbReference>
<dbReference type="PANTHER" id="PTHR24027">
    <property type="entry name" value="CADHERIN-23"/>
    <property type="match status" value="1"/>
</dbReference>
<dbReference type="Gene3D" id="2.60.40.60">
    <property type="entry name" value="Cadherins"/>
    <property type="match status" value="2"/>
</dbReference>
<evidence type="ECO:0000313" key="12">
    <source>
        <dbReference type="EMBL" id="KAL0175000.1"/>
    </source>
</evidence>
<dbReference type="Pfam" id="PF00028">
    <property type="entry name" value="Cadherin"/>
    <property type="match status" value="2"/>
</dbReference>
<dbReference type="InterPro" id="IPR002126">
    <property type="entry name" value="Cadherin-like_dom"/>
</dbReference>
<reference evidence="12 13" key="1">
    <citation type="submission" date="2024-05" db="EMBL/GenBank/DDBJ databases">
        <title>Genome sequencing and assembly of Indian major carp, Cirrhinus mrigala (Hamilton, 1822).</title>
        <authorList>
            <person name="Mohindra V."/>
            <person name="Chowdhury L.M."/>
            <person name="Lal K."/>
            <person name="Jena J.K."/>
        </authorList>
    </citation>
    <scope>NUCLEOTIDE SEQUENCE [LARGE SCALE GENOMIC DNA]</scope>
    <source>
        <strain evidence="12">CM1030</strain>
        <tissue evidence="12">Blood</tissue>
    </source>
</reference>
<dbReference type="GO" id="GO:0009653">
    <property type="term" value="P:anatomical structure morphogenesis"/>
    <property type="evidence" value="ECO:0007669"/>
    <property type="project" value="UniProtKB-ARBA"/>
</dbReference>
<evidence type="ECO:0000256" key="7">
    <source>
        <dbReference type="ARBA" id="ARBA00022989"/>
    </source>
</evidence>
<dbReference type="PROSITE" id="PS00232">
    <property type="entry name" value="CADHERIN_1"/>
    <property type="match status" value="1"/>
</dbReference>
<gene>
    <name evidence="12" type="ORF">M9458_030968</name>
</gene>
<evidence type="ECO:0000256" key="3">
    <source>
        <dbReference type="ARBA" id="ARBA00022692"/>
    </source>
</evidence>
<keyword evidence="3" id="KW-0812">Transmembrane</keyword>
<dbReference type="SUPFAM" id="SSF49313">
    <property type="entry name" value="Cadherin-like"/>
    <property type="match status" value="2"/>
</dbReference>
<protein>
    <recommendedName>
        <fullName evidence="11">Cadherin domain-containing protein</fullName>
    </recommendedName>
</protein>
<evidence type="ECO:0000256" key="10">
    <source>
        <dbReference type="PROSITE-ProRule" id="PRU00043"/>
    </source>
</evidence>
<keyword evidence="7" id="KW-1133">Transmembrane helix</keyword>
<dbReference type="GO" id="GO:0016020">
    <property type="term" value="C:membrane"/>
    <property type="evidence" value="ECO:0007669"/>
    <property type="project" value="UniProtKB-SubCell"/>
</dbReference>
<dbReference type="PRINTS" id="PR00205">
    <property type="entry name" value="CADHERIN"/>
</dbReference>
<keyword evidence="6 10" id="KW-0106">Calcium</keyword>
<evidence type="ECO:0000259" key="11">
    <source>
        <dbReference type="PROSITE" id="PS50268"/>
    </source>
</evidence>
<dbReference type="GO" id="GO:0005509">
    <property type="term" value="F:calcium ion binding"/>
    <property type="evidence" value="ECO:0007669"/>
    <property type="project" value="UniProtKB-UniRule"/>
</dbReference>
<feature type="domain" description="Cadherin" evidence="11">
    <location>
        <begin position="51"/>
        <end position="116"/>
    </location>
</feature>
<evidence type="ECO:0000313" key="13">
    <source>
        <dbReference type="Proteomes" id="UP001529510"/>
    </source>
</evidence>
<keyword evidence="13" id="KW-1185">Reference proteome</keyword>
<keyword evidence="2" id="KW-0245">EGF-like domain</keyword>
<evidence type="ECO:0000256" key="8">
    <source>
        <dbReference type="ARBA" id="ARBA00023136"/>
    </source>
</evidence>
<feature type="non-terminal residue" evidence="12">
    <location>
        <position position="1"/>
    </location>
</feature>
<keyword evidence="9" id="KW-1015">Disulfide bond</keyword>
<evidence type="ECO:0000256" key="6">
    <source>
        <dbReference type="ARBA" id="ARBA00022837"/>
    </source>
</evidence>
<evidence type="ECO:0000256" key="1">
    <source>
        <dbReference type="ARBA" id="ARBA00004370"/>
    </source>
</evidence>
<dbReference type="FunFam" id="2.60.40.60:FF:000013">
    <property type="entry name" value="Cadherin EGF LAG seven-pass G-type receptor"/>
    <property type="match status" value="1"/>
</dbReference>
<dbReference type="PROSITE" id="PS50268">
    <property type="entry name" value="CADHERIN_2"/>
    <property type="match status" value="2"/>
</dbReference>
<keyword evidence="5" id="KW-0677">Repeat</keyword>
<dbReference type="PANTHER" id="PTHR24027:SF438">
    <property type="entry name" value="CADHERIN 23"/>
    <property type="match status" value="1"/>
</dbReference>
<evidence type="ECO:0000256" key="4">
    <source>
        <dbReference type="ARBA" id="ARBA00022729"/>
    </source>
</evidence>
<dbReference type="EMBL" id="JAMKFB020000015">
    <property type="protein sequence ID" value="KAL0175000.1"/>
    <property type="molecule type" value="Genomic_DNA"/>
</dbReference>
<keyword evidence="4" id="KW-0732">Signal</keyword>
<proteinExistence type="predicted"/>
<comment type="subcellular location">
    <subcellularLocation>
        <location evidence="1">Membrane</location>
    </subcellularLocation>
</comment>
<sequence length="137" mass="15071">AISVSRPLDFESCKDYFLTVEATDGGTPPLSAVTMVNINLTDVNDNAPMFSRDAYSVSISEDANIGDTVVKVTAEDVDSQANGDILYSIVSGDRENQFFIEPITGQIKVNKQLDRETVRNVGRRHGDGYHDNRVTEK</sequence>
<keyword evidence="8" id="KW-0472">Membrane</keyword>
<evidence type="ECO:0000256" key="9">
    <source>
        <dbReference type="ARBA" id="ARBA00023157"/>
    </source>
</evidence>
<evidence type="ECO:0000256" key="5">
    <source>
        <dbReference type="ARBA" id="ARBA00022737"/>
    </source>
</evidence>